<feature type="region of interest" description="Disordered" evidence="1">
    <location>
        <begin position="96"/>
        <end position="336"/>
    </location>
</feature>
<accession>A0A0A9X319</accession>
<evidence type="ECO:0000256" key="1">
    <source>
        <dbReference type="SAM" id="MobiDB-lite"/>
    </source>
</evidence>
<dbReference type="EMBL" id="GBHO01030446">
    <property type="protein sequence ID" value="JAG13158.1"/>
    <property type="molecule type" value="Transcribed_RNA"/>
</dbReference>
<dbReference type="EMBL" id="GBRD01008315">
    <property type="protein sequence ID" value="JAG57506.1"/>
    <property type="molecule type" value="Transcribed_RNA"/>
</dbReference>
<keyword evidence="2" id="KW-0430">Lectin</keyword>
<evidence type="ECO:0000313" key="2">
    <source>
        <dbReference type="EMBL" id="JAG13158.1"/>
    </source>
</evidence>
<dbReference type="AlphaFoldDB" id="A0A0A9X319"/>
<reference evidence="3" key="3">
    <citation type="submission" date="2014-09" db="EMBL/GenBank/DDBJ databases">
        <authorList>
            <person name="Magalhaes I.L.F."/>
            <person name="Oliveira U."/>
            <person name="Santos F.R."/>
            <person name="Vidigal T.H.D.A."/>
            <person name="Brescovit A.D."/>
            <person name="Santos A.J."/>
        </authorList>
    </citation>
    <scope>NUCLEOTIDE SEQUENCE</scope>
</reference>
<feature type="compositionally biased region" description="Basic and acidic residues" evidence="1">
    <location>
        <begin position="180"/>
        <end position="195"/>
    </location>
</feature>
<protein>
    <submittedName>
        <fullName evidence="2">p-selectin glycoprotein ligand 1</fullName>
    </submittedName>
</protein>
<name>A0A0A9X319_LYGHE</name>
<reference evidence="2" key="1">
    <citation type="journal article" date="2014" name="PLoS ONE">
        <title>Transcriptome-Based Identification of ABC Transporters in the Western Tarnished Plant Bug Lygus hesperus.</title>
        <authorList>
            <person name="Hull J.J."/>
            <person name="Chaney K."/>
            <person name="Geib S.M."/>
            <person name="Fabrick J.A."/>
            <person name="Brent C.S."/>
            <person name="Walsh D."/>
            <person name="Lavine L.C."/>
        </authorList>
    </citation>
    <scope>NUCLEOTIDE SEQUENCE</scope>
</reference>
<sequence>MHILITAKAKLCQLYQCAPLIVGDKYTDCEIMSFLGAKLTKDFPEPSGPPVYVLSATPLAVMDALQERGFELKLSSTVDGYISWLMSKPMEKLEEACSAEDYPQRANSPAEPRFIDPGTPHVKPSSPPRHYRDYEDHKNIYHGPCAQPNPNAIPQKNTAVQRTRSRENGPQDTSTQTVETHAEGSQTEKHPESIERQPTYKSERHPEKIQPAKSKSETSQPEKTKSDGSYNTEQHAKKSQPAKTDTKSKPKPEKHTRHSADSVIPPAASTSDSEIGTVPITVSSDSSIAVRKSEKNVKRAESPSKKKKKQSAASNVANQDDGNTQKREEEECEEGMKLRNHTRKTDQCRRFCFMSRNTHTTHFLYTV</sequence>
<organism evidence="2">
    <name type="scientific">Lygus hesperus</name>
    <name type="common">Western plant bug</name>
    <dbReference type="NCBI Taxonomy" id="30085"/>
    <lineage>
        <taxon>Eukaryota</taxon>
        <taxon>Metazoa</taxon>
        <taxon>Ecdysozoa</taxon>
        <taxon>Arthropoda</taxon>
        <taxon>Hexapoda</taxon>
        <taxon>Insecta</taxon>
        <taxon>Pterygota</taxon>
        <taxon>Neoptera</taxon>
        <taxon>Paraneoptera</taxon>
        <taxon>Hemiptera</taxon>
        <taxon>Heteroptera</taxon>
        <taxon>Panheteroptera</taxon>
        <taxon>Cimicomorpha</taxon>
        <taxon>Miridae</taxon>
        <taxon>Mirini</taxon>
        <taxon>Lygus</taxon>
    </lineage>
</organism>
<feature type="compositionally biased region" description="Polar residues" evidence="1">
    <location>
        <begin position="268"/>
        <end position="287"/>
    </location>
</feature>
<gene>
    <name evidence="2" type="primary">Selplg_1</name>
    <name evidence="2" type="ORF">CM83_4857</name>
</gene>
<feature type="compositionally biased region" description="Basic and acidic residues" evidence="1">
    <location>
        <begin position="323"/>
        <end position="336"/>
    </location>
</feature>
<feature type="compositionally biased region" description="Basic and acidic residues" evidence="1">
    <location>
        <begin position="291"/>
        <end position="304"/>
    </location>
</feature>
<feature type="compositionally biased region" description="Basic and acidic residues" evidence="1">
    <location>
        <begin position="244"/>
        <end position="253"/>
    </location>
</feature>
<reference evidence="2" key="2">
    <citation type="submission" date="2014-07" db="EMBL/GenBank/DDBJ databases">
        <authorList>
            <person name="Hull J."/>
        </authorList>
    </citation>
    <scope>NUCLEOTIDE SEQUENCE</scope>
</reference>
<dbReference type="SUPFAM" id="SSF69761">
    <property type="entry name" value="GTP cyclohydrolase I feedback regulatory protein, GFRP"/>
    <property type="match status" value="1"/>
</dbReference>
<dbReference type="InterPro" id="IPR036717">
    <property type="entry name" value="GFRP_sf"/>
</dbReference>
<dbReference type="InterPro" id="IPR009112">
    <property type="entry name" value="GTP_CycHdrlase_I_reg"/>
</dbReference>
<feature type="compositionally biased region" description="Polar residues" evidence="1">
    <location>
        <begin position="170"/>
        <end position="179"/>
    </location>
</feature>
<feature type="compositionally biased region" description="Basic and acidic residues" evidence="1">
    <location>
        <begin position="130"/>
        <end position="139"/>
    </location>
</feature>
<proteinExistence type="predicted"/>
<dbReference type="GO" id="GO:0009890">
    <property type="term" value="P:negative regulation of biosynthetic process"/>
    <property type="evidence" value="ECO:0007669"/>
    <property type="project" value="InterPro"/>
</dbReference>
<feature type="compositionally biased region" description="Basic and acidic residues" evidence="1">
    <location>
        <begin position="201"/>
        <end position="226"/>
    </location>
</feature>
<feature type="compositionally biased region" description="Polar residues" evidence="1">
    <location>
        <begin position="148"/>
        <end position="163"/>
    </location>
</feature>
<dbReference type="Pfam" id="PF06399">
    <property type="entry name" value="GFRP"/>
    <property type="match status" value="1"/>
</dbReference>
<evidence type="ECO:0000313" key="3">
    <source>
        <dbReference type="EMBL" id="JAG57506.1"/>
    </source>
</evidence>
<dbReference type="Gene3D" id="3.30.1410.10">
    <property type="entry name" value="GTP cyclohydrolase I feedback regulatory protein GFRP"/>
    <property type="match status" value="1"/>
</dbReference>
<dbReference type="GO" id="GO:0030246">
    <property type="term" value="F:carbohydrate binding"/>
    <property type="evidence" value="ECO:0007669"/>
    <property type="project" value="UniProtKB-KW"/>
</dbReference>